<dbReference type="AlphaFoldDB" id="A0A382TL53"/>
<dbReference type="PANTHER" id="PTHR43179">
    <property type="entry name" value="RHAMNOSYLTRANSFERASE WBBL"/>
    <property type="match status" value="1"/>
</dbReference>
<dbReference type="InterPro" id="IPR001173">
    <property type="entry name" value="Glyco_trans_2-like"/>
</dbReference>
<dbReference type="PANTHER" id="PTHR43179:SF10">
    <property type="entry name" value="GLYCOSYL TRANSFERASE"/>
    <property type="match status" value="1"/>
</dbReference>
<sequence>MDSLLGYTGNIKIYIINNSTDESVKSQLESIPEVEYIKSKNNIGYGAANNLAIHKIINHSKYHLVINPDVYFEPNMLEQLIGFMEADEKIGLLTPKIFYPNGQIQYLCKLLPTPMDLFIRRFVRIKAFQKAHNHNYEMKYTGYDDIMHIPYVSGCFMLFNVRALNEIGLFDERIFMYIEDADISRRMYKRYKVLFFPHVQVHHKYEKGSYNNLLLTLYHIHGAFIYFNKWGWFFDHERRKI</sequence>
<feature type="domain" description="Glycosyltransferase 2-like" evidence="1">
    <location>
        <begin position="3"/>
        <end position="167"/>
    </location>
</feature>
<gene>
    <name evidence="2" type="ORF">METZ01_LOCUS375346</name>
</gene>
<name>A0A382TL53_9ZZZZ</name>
<evidence type="ECO:0000313" key="2">
    <source>
        <dbReference type="EMBL" id="SVD22492.1"/>
    </source>
</evidence>
<dbReference type="EMBL" id="UINC01137257">
    <property type="protein sequence ID" value="SVD22492.1"/>
    <property type="molecule type" value="Genomic_DNA"/>
</dbReference>
<dbReference type="InterPro" id="IPR029044">
    <property type="entry name" value="Nucleotide-diphossugar_trans"/>
</dbReference>
<accession>A0A382TL53</accession>
<dbReference type="Pfam" id="PF00535">
    <property type="entry name" value="Glycos_transf_2"/>
    <property type="match status" value="1"/>
</dbReference>
<proteinExistence type="predicted"/>
<dbReference type="Gene3D" id="3.90.550.10">
    <property type="entry name" value="Spore Coat Polysaccharide Biosynthesis Protein SpsA, Chain A"/>
    <property type="match status" value="1"/>
</dbReference>
<reference evidence="2" key="1">
    <citation type="submission" date="2018-05" db="EMBL/GenBank/DDBJ databases">
        <authorList>
            <person name="Lanie J.A."/>
            <person name="Ng W.-L."/>
            <person name="Kazmierczak K.M."/>
            <person name="Andrzejewski T.M."/>
            <person name="Davidsen T.M."/>
            <person name="Wayne K.J."/>
            <person name="Tettelin H."/>
            <person name="Glass J.I."/>
            <person name="Rusch D."/>
            <person name="Podicherti R."/>
            <person name="Tsui H.-C.T."/>
            <person name="Winkler M.E."/>
        </authorList>
    </citation>
    <scope>NUCLEOTIDE SEQUENCE</scope>
</reference>
<protein>
    <recommendedName>
        <fullName evidence="1">Glycosyltransferase 2-like domain-containing protein</fullName>
    </recommendedName>
</protein>
<dbReference type="SUPFAM" id="SSF53448">
    <property type="entry name" value="Nucleotide-diphospho-sugar transferases"/>
    <property type="match status" value="1"/>
</dbReference>
<evidence type="ECO:0000259" key="1">
    <source>
        <dbReference type="Pfam" id="PF00535"/>
    </source>
</evidence>
<organism evidence="2">
    <name type="scientific">marine metagenome</name>
    <dbReference type="NCBI Taxonomy" id="408172"/>
    <lineage>
        <taxon>unclassified sequences</taxon>
        <taxon>metagenomes</taxon>
        <taxon>ecological metagenomes</taxon>
    </lineage>
</organism>
<feature type="non-terminal residue" evidence="2">
    <location>
        <position position="241"/>
    </location>
</feature>